<protein>
    <submittedName>
        <fullName evidence="10">Outer membrane protein transport protein</fullName>
    </submittedName>
</protein>
<keyword evidence="3" id="KW-1134">Transmembrane beta strand</keyword>
<evidence type="ECO:0000256" key="5">
    <source>
        <dbReference type="ARBA" id="ARBA00022729"/>
    </source>
</evidence>
<keyword evidence="7" id="KW-0998">Cell outer membrane</keyword>
<keyword evidence="11" id="KW-1185">Reference proteome</keyword>
<comment type="similarity">
    <text evidence="2">Belongs to the OmpP1/FadL family.</text>
</comment>
<evidence type="ECO:0000256" key="8">
    <source>
        <dbReference type="SAM" id="SignalP"/>
    </source>
</evidence>
<dbReference type="InterPro" id="IPR000498">
    <property type="entry name" value="OmpA-like_TM_dom"/>
</dbReference>
<evidence type="ECO:0000256" key="7">
    <source>
        <dbReference type="ARBA" id="ARBA00023237"/>
    </source>
</evidence>
<dbReference type="InterPro" id="IPR011250">
    <property type="entry name" value="OMP/PagP_B-barrel"/>
</dbReference>
<dbReference type="SUPFAM" id="SSF56925">
    <property type="entry name" value="OMPA-like"/>
    <property type="match status" value="1"/>
</dbReference>
<evidence type="ECO:0000313" key="11">
    <source>
        <dbReference type="Proteomes" id="UP001334732"/>
    </source>
</evidence>
<feature type="signal peptide" evidence="8">
    <location>
        <begin position="1"/>
        <end position="24"/>
    </location>
</feature>
<comment type="subcellular location">
    <subcellularLocation>
        <location evidence="1">Cell outer membrane</location>
        <topology evidence="1">Multi-pass membrane protein</topology>
    </subcellularLocation>
</comment>
<evidence type="ECO:0000256" key="1">
    <source>
        <dbReference type="ARBA" id="ARBA00004571"/>
    </source>
</evidence>
<keyword evidence="5 8" id="KW-0732">Signal</keyword>
<proteinExistence type="inferred from homology"/>
<dbReference type="InterPro" id="IPR005017">
    <property type="entry name" value="OMPP1/FadL/TodX"/>
</dbReference>
<gene>
    <name evidence="10" type="ORF">VA613_10015</name>
</gene>
<evidence type="ECO:0000256" key="4">
    <source>
        <dbReference type="ARBA" id="ARBA00022692"/>
    </source>
</evidence>
<dbReference type="Pfam" id="PF03349">
    <property type="entry name" value="Toluene_X"/>
    <property type="match status" value="1"/>
</dbReference>
<evidence type="ECO:0000256" key="2">
    <source>
        <dbReference type="ARBA" id="ARBA00008163"/>
    </source>
</evidence>
<name>A0ABZ1CG32_9PROT</name>
<feature type="domain" description="Outer membrane protein OmpA-like transmembrane" evidence="9">
    <location>
        <begin position="491"/>
        <end position="649"/>
    </location>
</feature>
<sequence length="671" mass="71952">MKHSAFRLAALTAALILTYEPAQATNGPLMPGFGYRAVGMGGVGIAYGRDSLSQAANPANIVNTGMRADIGVGIFNAERHACTGTGTGLIRSVTIPGVGTFYPSWFTSLGFDGCSESDNKYYVMPEMGMTMPLTEQLHVGMAFVPYGGGGTSYPYNFFSWETGTVDTPSADKKLGVDLMILQAPVTVAYRINDNHSVGASLAFAASRFRAFGLDAFAAFDDTAPSGVTTITSDPAHVTNQGFDYAYGAGVKLGYLGEFLDNKLTVGLVYNSRTYMTKFDKYRGLFAQQGDFDLPESYGIGLAIKPIKNLVLAVDVLHVKFSDIAALGNRGPGTFPGTTSATNLQGLPSHLDKSKELGNDNGMGFGFKDQTIYKLGVQYGVNQRLQVRAGYNYGKNPIPDDQLTFATLAPANTEEHYSLGFTYKASEELEITGAYMYVPSNPQRSPLQQNIVGAATIDMHQNIFGVTLGWVLDPGKTEYGDAPMDALDPTGIYMGFGIGQSKNNDWERYSTDFVNSSFGSSSPASADKRSLGFKVFGGYQFSKYFGVEGGFVDFNDNKAYGTLTGPARTVYTTAENDAWTLAAVGTLPVTKRVSVFAKVGASSWSSNLKTISATATGKTASKTKGTDGYDVFYGLGASYALIDNVDLRAEVERYKFDNLDIDLMTAGLAVKF</sequence>
<evidence type="ECO:0000313" key="10">
    <source>
        <dbReference type="EMBL" id="WRS38341.1"/>
    </source>
</evidence>
<feature type="chain" id="PRO_5045506213" evidence="8">
    <location>
        <begin position="25"/>
        <end position="671"/>
    </location>
</feature>
<dbReference type="RefSeq" id="WP_324778872.1">
    <property type="nucleotide sequence ID" value="NZ_CP141769.1"/>
</dbReference>
<evidence type="ECO:0000256" key="6">
    <source>
        <dbReference type="ARBA" id="ARBA00023136"/>
    </source>
</evidence>
<organism evidence="10 11">
    <name type="scientific">Thiobacillus sedimenti</name>
    <dbReference type="NCBI Taxonomy" id="3110231"/>
    <lineage>
        <taxon>Bacteria</taxon>
        <taxon>Pseudomonadati</taxon>
        <taxon>Pseudomonadota</taxon>
        <taxon>Betaproteobacteria</taxon>
        <taxon>Nitrosomonadales</taxon>
        <taxon>Thiobacillaceae</taxon>
        <taxon>Thiobacillus</taxon>
    </lineage>
</organism>
<dbReference type="Gene3D" id="2.40.160.60">
    <property type="entry name" value="Outer membrane protein transport protein (OMPP1/FadL/TodX)"/>
    <property type="match status" value="1"/>
</dbReference>
<dbReference type="EMBL" id="CP141769">
    <property type="protein sequence ID" value="WRS38341.1"/>
    <property type="molecule type" value="Genomic_DNA"/>
</dbReference>
<dbReference type="Proteomes" id="UP001334732">
    <property type="component" value="Chromosome"/>
</dbReference>
<dbReference type="PANTHER" id="PTHR35093:SF8">
    <property type="entry name" value="OUTER MEMBRANE PROTEIN NMB0088-RELATED"/>
    <property type="match status" value="1"/>
</dbReference>
<dbReference type="SUPFAM" id="SSF56935">
    <property type="entry name" value="Porins"/>
    <property type="match status" value="1"/>
</dbReference>
<accession>A0ABZ1CG32</accession>
<evidence type="ECO:0000256" key="3">
    <source>
        <dbReference type="ARBA" id="ARBA00022452"/>
    </source>
</evidence>
<evidence type="ECO:0000259" key="9">
    <source>
        <dbReference type="Pfam" id="PF01389"/>
    </source>
</evidence>
<keyword evidence="4" id="KW-0812">Transmembrane</keyword>
<dbReference type="Gene3D" id="2.40.160.20">
    <property type="match status" value="1"/>
</dbReference>
<dbReference type="PANTHER" id="PTHR35093">
    <property type="entry name" value="OUTER MEMBRANE PROTEIN NMB0088-RELATED"/>
    <property type="match status" value="1"/>
</dbReference>
<dbReference type="Pfam" id="PF01389">
    <property type="entry name" value="OmpA_membrane"/>
    <property type="match status" value="1"/>
</dbReference>
<reference evidence="10 11" key="1">
    <citation type="submission" date="2023-12" db="EMBL/GenBank/DDBJ databases">
        <title>Thiobacillus sedimentum sp. nov., a chemolithoautotrophic sulfur-oxidizing bacterium isolated from freshwater sediment.</title>
        <authorList>
            <person name="Luo J."/>
            <person name="Dai C."/>
        </authorList>
    </citation>
    <scope>NUCLEOTIDE SEQUENCE [LARGE SCALE GENOMIC DNA]</scope>
    <source>
        <strain evidence="10 11">SCUT-2</strain>
    </source>
</reference>
<keyword evidence="6" id="KW-0472">Membrane</keyword>